<feature type="domain" description="Nucleotidyl transferase" evidence="1">
    <location>
        <begin position="2"/>
        <end position="271"/>
    </location>
</feature>
<proteinExistence type="predicted"/>
<evidence type="ECO:0000313" key="3">
    <source>
        <dbReference type="EMBL" id="QTA38448.1"/>
    </source>
</evidence>
<dbReference type="InterPro" id="IPR005835">
    <property type="entry name" value="NTP_transferase_dom"/>
</dbReference>
<dbReference type="InterPro" id="IPR054566">
    <property type="entry name" value="ManC/GMP-like_b-helix"/>
</dbReference>
<dbReference type="RefSeq" id="WP_207567167.1">
    <property type="nucleotide sequence ID" value="NZ_CP071446.1"/>
</dbReference>
<dbReference type="InterPro" id="IPR029044">
    <property type="entry name" value="Nucleotide-diphossugar_trans"/>
</dbReference>
<evidence type="ECO:0000259" key="1">
    <source>
        <dbReference type="Pfam" id="PF00483"/>
    </source>
</evidence>
<name>A0ABX7SAJ6_9BACT</name>
<feature type="domain" description="MannoseP isomerase/GMP-like beta-helix" evidence="2">
    <location>
        <begin position="276"/>
        <end position="327"/>
    </location>
</feature>
<dbReference type="Gene3D" id="3.90.550.10">
    <property type="entry name" value="Spore Coat Polysaccharide Biosynthesis Protein SpsA, Chain A"/>
    <property type="match status" value="1"/>
</dbReference>
<protein>
    <submittedName>
        <fullName evidence="3">Mannose-1-phosphate guanylyltransferase</fullName>
    </submittedName>
</protein>
<keyword evidence="3" id="KW-0548">Nucleotidyltransferase</keyword>
<dbReference type="Pfam" id="PF22640">
    <property type="entry name" value="ManC_GMP_beta-helix"/>
    <property type="match status" value="1"/>
</dbReference>
<evidence type="ECO:0000259" key="2">
    <source>
        <dbReference type="Pfam" id="PF22640"/>
    </source>
</evidence>
<dbReference type="GO" id="GO:0016779">
    <property type="term" value="F:nucleotidyltransferase activity"/>
    <property type="evidence" value="ECO:0007669"/>
    <property type="project" value="UniProtKB-KW"/>
</dbReference>
<dbReference type="EMBL" id="CP071446">
    <property type="protein sequence ID" value="QTA38448.1"/>
    <property type="molecule type" value="Genomic_DNA"/>
</dbReference>
<dbReference type="InterPro" id="IPR049577">
    <property type="entry name" value="GMPP_N"/>
</dbReference>
<dbReference type="Proteomes" id="UP000671862">
    <property type="component" value="Chromosome"/>
</dbReference>
<sequence>MKAIILAGGVGERFWPLSTDSLPKQFLKLFGKKSLIRETFERLAYRLKPKDIYVVTNARYINKTKEELPEIPSGNILGEPEKKNTAPACVLGTLCVEDDNEIIFIVPADHYIPDVETFWEKVDRASVFLEKNEGIVTFGIFPTRPETGYGYIEVESKYVKNEKSNVVPVRKFKEKPDFETAKKYLEKGNYFWNSGMFMWKKKYFIDQMKKHSPEVIEPFEGNKNIEEIYKRVPSISIDYALMEKADRIYTIPSNFVWSDVGNWLSLKELKVKSSDSVVALDCENVFVKSTKPVVVIGMKNIVVVESEHGILVSTDEGVQKIREAVKKMKEI</sequence>
<dbReference type="CDD" id="cd02509">
    <property type="entry name" value="GDP-M1P_Guanylyltransferase"/>
    <property type="match status" value="1"/>
</dbReference>
<keyword evidence="4" id="KW-1185">Reference proteome</keyword>
<evidence type="ECO:0000313" key="4">
    <source>
        <dbReference type="Proteomes" id="UP000671862"/>
    </source>
</evidence>
<keyword evidence="3" id="KW-0808">Transferase</keyword>
<dbReference type="SUPFAM" id="SSF159283">
    <property type="entry name" value="Guanosine diphospho-D-mannose pyrophosphorylase/mannose-6-phosphate isomerase linker domain"/>
    <property type="match status" value="1"/>
</dbReference>
<organism evidence="3 4">
    <name type="scientific">Thermosipho ferrireducens</name>
    <dbReference type="NCBI Taxonomy" id="2571116"/>
    <lineage>
        <taxon>Bacteria</taxon>
        <taxon>Thermotogati</taxon>
        <taxon>Thermotogota</taxon>
        <taxon>Thermotogae</taxon>
        <taxon>Thermotogales</taxon>
        <taxon>Fervidobacteriaceae</taxon>
        <taxon>Thermosipho</taxon>
    </lineage>
</organism>
<dbReference type="Pfam" id="PF00483">
    <property type="entry name" value="NTP_transferase"/>
    <property type="match status" value="1"/>
</dbReference>
<reference evidence="3 4" key="1">
    <citation type="submission" date="2021-03" db="EMBL/GenBank/DDBJ databases">
        <title>Thermosipho ferrireducens sp.nov., an anaerobic thermophilic iron-reducing bacterium isolated from a deep-sea hydrothermal sulfide deposits.</title>
        <authorList>
            <person name="Zeng X."/>
            <person name="Chen Y."/>
            <person name="Shao Z."/>
        </authorList>
    </citation>
    <scope>NUCLEOTIDE SEQUENCE [LARGE SCALE GENOMIC DNA]</scope>
    <source>
        <strain evidence="3 4">JL129W03</strain>
    </source>
</reference>
<dbReference type="InterPro" id="IPR051161">
    <property type="entry name" value="Mannose-6P_isomerase_type2"/>
</dbReference>
<dbReference type="PANTHER" id="PTHR46390">
    <property type="entry name" value="MANNOSE-1-PHOSPHATE GUANYLYLTRANSFERASE"/>
    <property type="match status" value="1"/>
</dbReference>
<dbReference type="PANTHER" id="PTHR46390:SF1">
    <property type="entry name" value="MANNOSE-1-PHOSPHATE GUANYLYLTRANSFERASE"/>
    <property type="match status" value="1"/>
</dbReference>
<gene>
    <name evidence="3" type="ORF">JYK00_02685</name>
</gene>
<dbReference type="SUPFAM" id="SSF53448">
    <property type="entry name" value="Nucleotide-diphospho-sugar transferases"/>
    <property type="match status" value="1"/>
</dbReference>
<accession>A0ABX7SAJ6</accession>